<name>A0YA43_9GAMM</name>
<dbReference type="AlphaFoldDB" id="A0YA43"/>
<keyword evidence="1" id="KW-1133">Transmembrane helix</keyword>
<dbReference type="InterPro" id="IPR012902">
    <property type="entry name" value="N_methyl_site"/>
</dbReference>
<organism evidence="2 3">
    <name type="scientific">marine gamma proteobacterium HTCC2143</name>
    <dbReference type="NCBI Taxonomy" id="247633"/>
    <lineage>
        <taxon>Bacteria</taxon>
        <taxon>Pseudomonadati</taxon>
        <taxon>Pseudomonadota</taxon>
        <taxon>Gammaproteobacteria</taxon>
        <taxon>Cellvibrionales</taxon>
        <taxon>Spongiibacteraceae</taxon>
        <taxon>BD1-7 clade</taxon>
    </lineage>
</organism>
<dbReference type="EMBL" id="AAVT01000001">
    <property type="protein sequence ID" value="EAW32997.1"/>
    <property type="molecule type" value="Genomic_DNA"/>
</dbReference>
<sequence>MVLQAPTKNSGFTLIELIVGIVIMAIALTFMTNVFFSNPGRSVEPMMQIRAIEFGQALMDEILSKKFDDTTPMGGVPACVACTASGNFGSEAESRSSYDDVDDYHDSCGAPVPLTDGLGVGVSNFMGYTMEVCVSYDGNYDGVADNNINAKLITIKLYLPSGAGIGAAPVTLSSYRGNF</sequence>
<keyword evidence="1" id="KW-0812">Transmembrane</keyword>
<gene>
    <name evidence="2" type="ORF">GP2143_17116</name>
</gene>
<reference evidence="2 3" key="1">
    <citation type="journal article" date="2010" name="J. Bacteriol.">
        <title>Genome sequence of the oligotrophic marine Gammaproteobacterium HTCC2143, isolated from the Oregon Coast.</title>
        <authorList>
            <person name="Oh H.M."/>
            <person name="Kang I."/>
            <person name="Ferriera S."/>
            <person name="Giovannoni S.J."/>
            <person name="Cho J.C."/>
        </authorList>
    </citation>
    <scope>NUCLEOTIDE SEQUENCE [LARGE SCALE GENOMIC DNA]</scope>
    <source>
        <strain evidence="2 3">HTCC2143</strain>
    </source>
</reference>
<accession>A0YA43</accession>
<dbReference type="NCBIfam" id="TIGR02532">
    <property type="entry name" value="IV_pilin_GFxxxE"/>
    <property type="match status" value="1"/>
</dbReference>
<dbReference type="Pfam" id="PF07963">
    <property type="entry name" value="N_methyl"/>
    <property type="match status" value="1"/>
</dbReference>
<dbReference type="Proteomes" id="UP000004931">
    <property type="component" value="Unassembled WGS sequence"/>
</dbReference>
<dbReference type="STRING" id="247633.GP2143_17116"/>
<dbReference type="eggNOG" id="COG4967">
    <property type="taxonomic scope" value="Bacteria"/>
</dbReference>
<feature type="transmembrane region" description="Helical" evidence="1">
    <location>
        <begin position="12"/>
        <end position="36"/>
    </location>
</feature>
<evidence type="ECO:0000313" key="3">
    <source>
        <dbReference type="Proteomes" id="UP000004931"/>
    </source>
</evidence>
<dbReference type="OrthoDB" id="5593857at2"/>
<comment type="caution">
    <text evidence="2">The sequence shown here is derived from an EMBL/GenBank/DDBJ whole genome shotgun (WGS) entry which is preliminary data.</text>
</comment>
<evidence type="ECO:0000313" key="2">
    <source>
        <dbReference type="EMBL" id="EAW32997.1"/>
    </source>
</evidence>
<keyword evidence="3" id="KW-1185">Reference proteome</keyword>
<protein>
    <submittedName>
        <fullName evidence="2">Putative Mannose-sensitive agglutinin (MSHA) biogenesis protein MshD (Pilus type IV)</fullName>
    </submittedName>
</protein>
<keyword evidence="1" id="KW-0472">Membrane</keyword>
<proteinExistence type="predicted"/>
<evidence type="ECO:0000256" key="1">
    <source>
        <dbReference type="SAM" id="Phobius"/>
    </source>
</evidence>